<sequence>MITFQLGRSNLRCVRYSRHLDDALALVVFSMWIVGSFCVKDIPISQVVAVEGDGTYLPCDISTNDEGDSVHLVLWYREDLDASVYSLDARGRDFGIAERWSDNAVFSNRAYFLPDEKPARLAVDRIRENDAGIYRCRVDFKKGQTRNSKVNLTVIVPPQEIVITDENGVTRTSQVGPYVEGSDLELHCDVYGGKPSPTVAWYRNQQIFTDKADIIQQGIIRSTMIIKNLERRDVYTELTCAATNYNKTTLLSASVSIEMNLDPLGVTIINSNKPLSAGKHYELTCESFGSRPPASVTWWWDGEHLKSPRISTSNDGNITRSFLSFTPTQNDAGRRLSCRSENRELSMGPIESSWILEINYKPVTRIKLGTSLNRNAIREGTDVYFDCLIDAKPPVYKVEWRHEGRTLHHTVPHGIIISNQSLVLQGVERRSAGNYTCVGYNSEGDGESDPYDLNIMFAPTCKPNQTKIHGVAKQEKANISCQVEANPPLVEFRWTFNNSAESIDVAATHIAKTGISSIVSYTPMTELDYGTLLCWASNVIGSQQVPCVYHIIPAGHPDMVHNCSTHNTSTSSFSVRCSEGFNGGLQQSFMLEVKESNSQELRANLTSAVPYFSVTHLNPGMLYQACIYAFNEKGRSEPMVVQAGTLRLPEKQLTSDTGKSRDRPRHHVKLTPMLSVMIGVVAALVIVAVIVIVVLRIQNGNPDDQGKPHLEEHHKSSKSIPIQRELRFREGCSLITEEKHVSTAFVKSMEASGEISEGDDKNPDIIPQQVAGGGEEQIEFVRKHRLQAVSTIDTSPSRARCSLIEQGSGTTSSISGHGSYAGYCTIRSSMPLRELTAMASSKHKSFQPMMTADAVYGTGVCTLPRQHWPSHSTPQSMTMNPPAVLYTGLGIVGRTCPSATILTKDMEPTRIQGPRLAAIQTSKDSTTSMNIPQVTKRESSV</sequence>
<dbReference type="Pfam" id="PF00047">
    <property type="entry name" value="ig"/>
    <property type="match status" value="1"/>
</dbReference>
<evidence type="ECO:0000256" key="7">
    <source>
        <dbReference type="SAM" id="Phobius"/>
    </source>
</evidence>
<dbReference type="InterPro" id="IPR013151">
    <property type="entry name" value="Immunoglobulin_dom"/>
</dbReference>
<feature type="domain" description="Ig-like" evidence="8">
    <location>
        <begin position="263"/>
        <end position="357"/>
    </location>
</feature>
<dbReference type="InterPro" id="IPR013106">
    <property type="entry name" value="Ig_V-set"/>
</dbReference>
<dbReference type="InterPro" id="IPR003961">
    <property type="entry name" value="FN3_dom"/>
</dbReference>
<dbReference type="InterPro" id="IPR013162">
    <property type="entry name" value="CD80_C2-set"/>
</dbReference>
<feature type="domain" description="Ig-like" evidence="8">
    <location>
        <begin position="463"/>
        <end position="546"/>
    </location>
</feature>
<reference evidence="10" key="1">
    <citation type="submission" date="2015-01" db="EMBL/GenBank/DDBJ databases">
        <title>Transcriptome Assembly of Fopius arisanus.</title>
        <authorList>
            <person name="Geib S."/>
        </authorList>
    </citation>
    <scope>NUCLEOTIDE SEQUENCE</scope>
</reference>
<dbReference type="Pfam" id="PF13927">
    <property type="entry name" value="Ig_3"/>
    <property type="match status" value="2"/>
</dbReference>
<keyword evidence="2 7" id="KW-0812">Transmembrane</keyword>
<name>A0A0C9Q6Z6_9HYME</name>
<protein>
    <submittedName>
        <fullName evidence="10">NPHS1_1 protein</fullName>
    </submittedName>
</protein>
<keyword evidence="4 7" id="KW-0472">Membrane</keyword>
<keyword evidence="5" id="KW-1015">Disulfide bond</keyword>
<dbReference type="InterPro" id="IPR003599">
    <property type="entry name" value="Ig_sub"/>
</dbReference>
<feature type="transmembrane region" description="Helical" evidence="7">
    <location>
        <begin position="673"/>
        <end position="695"/>
    </location>
</feature>
<dbReference type="PANTHER" id="PTHR23278:SF25">
    <property type="entry name" value="GH14967P"/>
    <property type="match status" value="1"/>
</dbReference>
<dbReference type="InterPro" id="IPR013783">
    <property type="entry name" value="Ig-like_fold"/>
</dbReference>
<dbReference type="SMART" id="SM00409">
    <property type="entry name" value="IG"/>
    <property type="match status" value="4"/>
</dbReference>
<dbReference type="EMBL" id="GBYB01009903">
    <property type="protein sequence ID" value="JAG79670.1"/>
    <property type="molecule type" value="Transcribed_RNA"/>
</dbReference>
<evidence type="ECO:0000313" key="10">
    <source>
        <dbReference type="EMBL" id="JAG79670.1"/>
    </source>
</evidence>
<feature type="compositionally biased region" description="Polar residues" evidence="6">
    <location>
        <begin position="921"/>
        <end position="933"/>
    </location>
</feature>
<evidence type="ECO:0000256" key="6">
    <source>
        <dbReference type="SAM" id="MobiDB-lite"/>
    </source>
</evidence>
<dbReference type="SMART" id="SM00408">
    <property type="entry name" value="IGc2"/>
    <property type="match status" value="3"/>
</dbReference>
<dbReference type="CDD" id="cd00096">
    <property type="entry name" value="Ig"/>
    <property type="match status" value="1"/>
</dbReference>
<dbReference type="InterPro" id="IPR036116">
    <property type="entry name" value="FN3_sf"/>
</dbReference>
<dbReference type="AlphaFoldDB" id="A0A0C9Q6Z6"/>
<dbReference type="Pfam" id="PF08205">
    <property type="entry name" value="C2-set_2"/>
    <property type="match status" value="1"/>
</dbReference>
<organism evidence="10">
    <name type="scientific">Fopius arisanus</name>
    <dbReference type="NCBI Taxonomy" id="64838"/>
    <lineage>
        <taxon>Eukaryota</taxon>
        <taxon>Metazoa</taxon>
        <taxon>Ecdysozoa</taxon>
        <taxon>Arthropoda</taxon>
        <taxon>Hexapoda</taxon>
        <taxon>Insecta</taxon>
        <taxon>Pterygota</taxon>
        <taxon>Neoptera</taxon>
        <taxon>Endopterygota</taxon>
        <taxon>Hymenoptera</taxon>
        <taxon>Apocrita</taxon>
        <taxon>Ichneumonoidea</taxon>
        <taxon>Braconidae</taxon>
        <taxon>Opiinae</taxon>
        <taxon>Fopius</taxon>
    </lineage>
</organism>
<evidence type="ECO:0000256" key="2">
    <source>
        <dbReference type="ARBA" id="ARBA00022692"/>
    </source>
</evidence>
<dbReference type="GO" id="GO:0016020">
    <property type="term" value="C:membrane"/>
    <property type="evidence" value="ECO:0007669"/>
    <property type="project" value="UniProtKB-SubCell"/>
</dbReference>
<feature type="domain" description="Ig-like" evidence="8">
    <location>
        <begin position="158"/>
        <end position="256"/>
    </location>
</feature>
<dbReference type="InterPro" id="IPR036179">
    <property type="entry name" value="Ig-like_dom_sf"/>
</dbReference>
<gene>
    <name evidence="10" type="primary">NPHS1_1</name>
    <name evidence="10" type="ORF">g.27727</name>
</gene>
<feature type="region of interest" description="Disordered" evidence="6">
    <location>
        <begin position="921"/>
        <end position="941"/>
    </location>
</feature>
<dbReference type="SUPFAM" id="SSF48726">
    <property type="entry name" value="Immunoglobulin"/>
    <property type="match status" value="5"/>
</dbReference>
<evidence type="ECO:0000256" key="4">
    <source>
        <dbReference type="ARBA" id="ARBA00023136"/>
    </source>
</evidence>
<proteinExistence type="predicted"/>
<comment type="subcellular location">
    <subcellularLocation>
        <location evidence="1">Membrane</location>
        <topology evidence="1">Single-pass membrane protein</topology>
    </subcellularLocation>
</comment>
<evidence type="ECO:0000256" key="3">
    <source>
        <dbReference type="ARBA" id="ARBA00022989"/>
    </source>
</evidence>
<dbReference type="CDD" id="cd00063">
    <property type="entry name" value="FN3"/>
    <property type="match status" value="1"/>
</dbReference>
<evidence type="ECO:0000259" key="8">
    <source>
        <dbReference type="PROSITE" id="PS50835"/>
    </source>
</evidence>
<feature type="domain" description="Ig-like" evidence="8">
    <location>
        <begin position="51"/>
        <end position="153"/>
    </location>
</feature>
<dbReference type="SUPFAM" id="SSF49265">
    <property type="entry name" value="Fibronectin type III"/>
    <property type="match status" value="1"/>
</dbReference>
<dbReference type="PROSITE" id="PS50853">
    <property type="entry name" value="FN3"/>
    <property type="match status" value="1"/>
</dbReference>
<dbReference type="Gene3D" id="2.60.40.10">
    <property type="entry name" value="Immunoglobulins"/>
    <property type="match status" value="6"/>
</dbReference>
<dbReference type="Pfam" id="PF07686">
    <property type="entry name" value="V-set"/>
    <property type="match status" value="1"/>
</dbReference>
<feature type="region of interest" description="Disordered" evidence="6">
    <location>
        <begin position="702"/>
        <end position="722"/>
    </location>
</feature>
<dbReference type="PANTHER" id="PTHR23278">
    <property type="entry name" value="SIDESTEP PROTEIN"/>
    <property type="match status" value="1"/>
</dbReference>
<feature type="compositionally biased region" description="Basic and acidic residues" evidence="6">
    <location>
        <begin position="704"/>
        <end position="714"/>
    </location>
</feature>
<dbReference type="PROSITE" id="PS50835">
    <property type="entry name" value="IG_LIKE"/>
    <property type="match status" value="5"/>
</dbReference>
<keyword evidence="3 7" id="KW-1133">Transmembrane helix</keyword>
<evidence type="ECO:0000259" key="9">
    <source>
        <dbReference type="PROSITE" id="PS50853"/>
    </source>
</evidence>
<accession>A0A0C9Q6Z6</accession>
<dbReference type="InterPro" id="IPR003598">
    <property type="entry name" value="Ig_sub2"/>
</dbReference>
<dbReference type="InterPro" id="IPR007110">
    <property type="entry name" value="Ig-like_dom"/>
</dbReference>
<evidence type="ECO:0000256" key="1">
    <source>
        <dbReference type="ARBA" id="ARBA00004167"/>
    </source>
</evidence>
<feature type="domain" description="Ig-like" evidence="8">
    <location>
        <begin position="362"/>
        <end position="454"/>
    </location>
</feature>
<evidence type="ECO:0000256" key="5">
    <source>
        <dbReference type="ARBA" id="ARBA00023157"/>
    </source>
</evidence>
<feature type="domain" description="Fibronectin type-III" evidence="9">
    <location>
        <begin position="556"/>
        <end position="651"/>
    </location>
</feature>